<organism evidence="3 4">
    <name type="scientific">Salix viminalis</name>
    <name type="common">Common osier</name>
    <name type="synonym">Basket willow</name>
    <dbReference type="NCBI Taxonomy" id="40686"/>
    <lineage>
        <taxon>Eukaryota</taxon>
        <taxon>Viridiplantae</taxon>
        <taxon>Streptophyta</taxon>
        <taxon>Embryophyta</taxon>
        <taxon>Tracheophyta</taxon>
        <taxon>Spermatophyta</taxon>
        <taxon>Magnoliopsida</taxon>
        <taxon>eudicotyledons</taxon>
        <taxon>Gunneridae</taxon>
        <taxon>Pentapetalae</taxon>
        <taxon>rosids</taxon>
        <taxon>fabids</taxon>
        <taxon>Malpighiales</taxon>
        <taxon>Salicaceae</taxon>
        <taxon>Saliceae</taxon>
        <taxon>Salix</taxon>
    </lineage>
</organism>
<keyword evidence="3" id="KW-0808">Transferase</keyword>
<dbReference type="InterPro" id="IPR000270">
    <property type="entry name" value="PB1_dom"/>
</dbReference>
<feature type="region of interest" description="Disordered" evidence="1">
    <location>
        <begin position="1"/>
        <end position="22"/>
    </location>
</feature>
<sequence>MPEEPRIVASITSATSTSITTPATAGRKHEFFAGPEGSVPVIYPASVSDADFVGSGYGNTYSRAASWVPPLPVPVSAGSVNVGANSSGVPFGYNPNLGNRIVGNAVDHAGNDMVLGFGSSRNHGNQVNVNGSNEAVNMGLGPNLGSHGNCGGAEHRSEDGGDDSVPVKKVKFLCSFGGKILPRPSDGMLRYAGGQTRIISVRRDVSINELQRKMMDTYQQPAVIKYQLPNEDLDALVSVSCADDLDNMMEEYEKLLERSSDGSAKLRVFLFSDSQFDASGSVQFGDLHDSGQRYFDAVNGVVDGGGGRITRKESMTSVSSTQNSDFSGTEAVESSGPGQGDVTWPPSTSLLSPGDNLATSHDSTPKLIFADTNTLAYAGVSAVPLGIPMAKSGPPQTSCSQPEVEFERSVPTTAQPQHRVLDFQQVGPGILPHAPQLRAYVDSRQENMNQADYRHLPPHMDFPNNHLLATSGPVFTQQHYNKSNADTSSLQYVPAMHMSMTPSGSHMAISPTAVQPQQTRLEQYPEENAFGKRIVQVTVDSSYNAYRAQHPPAVVGGYGWTQVPQPEPVVYSDGSVSHQQVLFPEKTPRMEDCFMCQKNTASCTFRSFGTRPKRIWNEVFKLTSS</sequence>
<dbReference type="PANTHER" id="PTHR31066">
    <property type="entry name" value="OS05G0427100 PROTEIN-RELATED"/>
    <property type="match status" value="1"/>
</dbReference>
<proteinExistence type="predicted"/>
<dbReference type="FunFam" id="3.10.20.90:FF:000058">
    <property type="entry name" value="Octicosapeptide/phox/Bem1p domain kinase superfamily protein"/>
    <property type="match status" value="1"/>
</dbReference>
<gene>
    <name evidence="3" type="ORF">OIU85_012344</name>
</gene>
<dbReference type="GO" id="GO:0016301">
    <property type="term" value="F:kinase activity"/>
    <property type="evidence" value="ECO:0007669"/>
    <property type="project" value="UniProtKB-KW"/>
</dbReference>
<dbReference type="AlphaFoldDB" id="A0A9Q0NPA2"/>
<evidence type="ECO:0000313" key="3">
    <source>
        <dbReference type="EMBL" id="KAJ6673336.1"/>
    </source>
</evidence>
<evidence type="ECO:0000259" key="2">
    <source>
        <dbReference type="SMART" id="SM00666"/>
    </source>
</evidence>
<dbReference type="EMBL" id="JAPFFL010000017">
    <property type="protein sequence ID" value="KAJ6673336.1"/>
    <property type="molecule type" value="Genomic_DNA"/>
</dbReference>
<feature type="region of interest" description="Disordered" evidence="1">
    <location>
        <begin position="306"/>
        <end position="358"/>
    </location>
</feature>
<reference evidence="3 4" key="1">
    <citation type="journal article" date="2023" name="Int. J. Mol. Sci.">
        <title>De Novo Assembly and Annotation of 11 Diverse Shrub Willow (Salix) Genomes Reveals Novel Gene Organization in Sex-Linked Regions.</title>
        <authorList>
            <person name="Hyden B."/>
            <person name="Feng K."/>
            <person name="Yates T.B."/>
            <person name="Jawdy S."/>
            <person name="Cereghino C."/>
            <person name="Smart L.B."/>
            <person name="Muchero W."/>
        </authorList>
    </citation>
    <scope>NUCLEOTIDE SEQUENCE [LARGE SCALE GENOMIC DNA]</scope>
    <source>
        <tissue evidence="3">Shoot tip</tissue>
    </source>
</reference>
<dbReference type="Proteomes" id="UP001151529">
    <property type="component" value="Chromosome 18"/>
</dbReference>
<dbReference type="Gene3D" id="3.10.20.90">
    <property type="entry name" value="Phosphatidylinositol 3-kinase Catalytic Subunit, Chain A, domain 1"/>
    <property type="match status" value="1"/>
</dbReference>
<dbReference type="OrthoDB" id="4062651at2759"/>
<feature type="compositionally biased region" description="Polar residues" evidence="1">
    <location>
        <begin position="315"/>
        <end position="327"/>
    </location>
</feature>
<protein>
    <submittedName>
        <fullName evidence="3">KINASE SUPERFAMILY WITH OCTICOSAPEPTIDE/PHOX/BEM1P DOMAIN-CONTAINING PROTEIN</fullName>
    </submittedName>
</protein>
<accession>A0A9Q0NPA2</accession>
<comment type="caution">
    <text evidence="3">The sequence shown here is derived from an EMBL/GenBank/DDBJ whole genome shotgun (WGS) entry which is preliminary data.</text>
</comment>
<feature type="compositionally biased region" description="Low complexity" evidence="1">
    <location>
        <begin position="9"/>
        <end position="22"/>
    </location>
</feature>
<dbReference type="PANTHER" id="PTHR31066:SF97">
    <property type="entry name" value="OS03G0401100 PROTEIN"/>
    <property type="match status" value="1"/>
</dbReference>
<dbReference type="CDD" id="cd06410">
    <property type="entry name" value="PB1_UP2"/>
    <property type="match status" value="1"/>
</dbReference>
<keyword evidence="3" id="KW-0418">Kinase</keyword>
<dbReference type="SUPFAM" id="SSF54277">
    <property type="entry name" value="CAD &amp; PB1 domains"/>
    <property type="match status" value="1"/>
</dbReference>
<dbReference type="InterPro" id="IPR053198">
    <property type="entry name" value="Gynoecium_Dev_Regulator"/>
</dbReference>
<feature type="compositionally biased region" description="Polar residues" evidence="1">
    <location>
        <begin position="345"/>
        <end position="358"/>
    </location>
</feature>
<feature type="domain" description="PB1" evidence="2">
    <location>
        <begin position="184"/>
        <end position="273"/>
    </location>
</feature>
<feature type="region of interest" description="Disordered" evidence="1">
    <location>
        <begin position="140"/>
        <end position="164"/>
    </location>
</feature>
<dbReference type="Pfam" id="PF00564">
    <property type="entry name" value="PB1"/>
    <property type="match status" value="1"/>
</dbReference>
<dbReference type="SMART" id="SM00666">
    <property type="entry name" value="PB1"/>
    <property type="match status" value="1"/>
</dbReference>
<keyword evidence="4" id="KW-1185">Reference proteome</keyword>
<name>A0A9Q0NPA2_SALVM</name>
<evidence type="ECO:0000313" key="4">
    <source>
        <dbReference type="Proteomes" id="UP001151529"/>
    </source>
</evidence>
<evidence type="ECO:0000256" key="1">
    <source>
        <dbReference type="SAM" id="MobiDB-lite"/>
    </source>
</evidence>